<feature type="region of interest" description="Disordered" evidence="4">
    <location>
        <begin position="905"/>
        <end position="1187"/>
    </location>
</feature>
<evidence type="ECO:0000259" key="7">
    <source>
        <dbReference type="Pfam" id="PF17802"/>
    </source>
</evidence>
<dbReference type="InterPro" id="IPR041033">
    <property type="entry name" value="SpaA_PFL_dom_1"/>
</dbReference>
<dbReference type="RefSeq" id="WP_338345263.1">
    <property type="nucleotide sequence ID" value="NZ_CAUZLK010000008.1"/>
</dbReference>
<keyword evidence="2" id="KW-0964">Secreted</keyword>
<dbReference type="EMBL" id="CAUZLR010000010">
    <property type="protein sequence ID" value="CAK1251801.1"/>
    <property type="molecule type" value="Genomic_DNA"/>
</dbReference>
<feature type="compositionally biased region" description="Low complexity" evidence="4">
    <location>
        <begin position="1003"/>
        <end position="1016"/>
    </location>
</feature>
<feature type="domain" description="SpaA-like prealbumin fold" evidence="7">
    <location>
        <begin position="787"/>
        <end position="862"/>
    </location>
</feature>
<gene>
    <name evidence="8" type="ORF">R54839_PPFHFPJH_01411</name>
</gene>
<feature type="compositionally biased region" description="Polar residues" evidence="4">
    <location>
        <begin position="1131"/>
        <end position="1148"/>
    </location>
</feature>
<feature type="compositionally biased region" description="Low complexity" evidence="4">
    <location>
        <begin position="1056"/>
        <end position="1077"/>
    </location>
</feature>
<feature type="compositionally biased region" description="Polar residues" evidence="4">
    <location>
        <begin position="1046"/>
        <end position="1055"/>
    </location>
</feature>
<dbReference type="Pfam" id="PF17802">
    <property type="entry name" value="SpaA"/>
    <property type="match status" value="5"/>
</dbReference>
<reference evidence="8 9" key="1">
    <citation type="submission" date="2023-10" db="EMBL/GenBank/DDBJ databases">
        <authorList>
            <person name="Botero Cardona J."/>
        </authorList>
    </citation>
    <scope>NUCLEOTIDE SEQUENCE [LARGE SCALE GENOMIC DNA]</scope>
    <source>
        <strain evidence="8 9">R-54839</strain>
    </source>
</reference>
<feature type="compositionally biased region" description="Low complexity" evidence="4">
    <location>
        <begin position="911"/>
        <end position="958"/>
    </location>
</feature>
<dbReference type="PANTHER" id="PTHR36108:SF13">
    <property type="entry name" value="COLOSSIN-B-RELATED"/>
    <property type="match status" value="1"/>
</dbReference>
<feature type="compositionally biased region" description="Low complexity" evidence="4">
    <location>
        <begin position="1026"/>
        <end position="1041"/>
    </location>
</feature>
<evidence type="ECO:0000256" key="6">
    <source>
        <dbReference type="SAM" id="SignalP"/>
    </source>
</evidence>
<keyword evidence="5" id="KW-0812">Transmembrane</keyword>
<comment type="caution">
    <text evidence="8">The sequence shown here is derived from an EMBL/GenBank/DDBJ whole genome shotgun (WGS) entry which is preliminary data.</text>
</comment>
<dbReference type="NCBIfam" id="TIGR03715">
    <property type="entry name" value="KxYKxGKxW"/>
    <property type="match status" value="1"/>
</dbReference>
<keyword evidence="9" id="KW-1185">Reference proteome</keyword>
<feature type="compositionally biased region" description="Polar residues" evidence="4">
    <location>
        <begin position="968"/>
        <end position="990"/>
    </location>
</feature>
<sequence>MDNVQPRQHYKLYKSGKFWVTAMVSSLFLATMGAINSGAAHADDLPQDGKVSFASPHPIQGHIQFSNGKNDPVLNIRVNDQVVFCINPFAHLRGGEYASSAQGQKDLTKEYWKSLTEQQQSLINNAAYLAQAQGAAHDSETYFAGQLVVWSIISGQNGIPGVMAGSDKIDSADMHNAIGATITGWDSSVVGAGAITKAEQILQNAAAMGQRPNFSPAPLNILAGQSATVTDTNGVLHNFNHVNGTDGLSASISGNDLIVSANEGAVSGNVALANTDIRDESERPYYVYGTYADNDLSNPQQPVFAAKDPSYNEAELQVNVKKANLKIDKSILKNGGVSTKDLTNGNYSLANNVFEVHKDTADGEVVATITTDENGNAETGSILAAGKYVVTEKQASNGLARTFNPVTVNVDSVDNLEVKASGTNAEVTGAISIQKKGAETGTQMWNDNYSLAGNVFKIHKGDINGEVVAEVTTDENGYAHTREDLPLGTYVVEEVQASKGFVKSFAPRTVEIKYAGQDKQVVLSMTDGTNQEVKGKIVVDKSGKESDKKLWNGNYSLAGNEFDVHENNELGKVVAHIKTDENGHAETDANLPLGKYVVVESKASKGFTKTFKPQTVELKYLGQTVALVADLARDTNQEVTGSTSVIKQDKQTGDKTQGRATFAGAEYTLYHADGTPVKWNEDGQPVPVVTVGKKVSRDNVTLRIDEDLNQAGVKHLALGDYYWQETKAPEGYQKDKEQYKFSISYQDEYTPVVTNEETSKEQVINFSFDGFKYTQSPSGKSQSGYDGIQLSLIPINGTKGEKQTVTTHTDANGYDGYYKFDNISYGDYELWEENAPEGYQHIDPLYVHIELNADKTAYVFTVTEKGQSTPLKKMTVPVSKIDEGTGNVYLSKVFLFDKSEDTKNCNGGGNNQPVINITNNNQSNASANPVVNNQSSSNSQSNPAISNNPQISNNNQQQQEEHQQQAHGDQTVTQTGASQKLDGPTTTQNGGDVHQTGGDQKTEQNQTGPTTTQNGGDVHQTGGDQKTGQNQTGPNTTQNGGDVHQTGGSQSQTGATITNTPQITNNNNQQQQQQQQQDTAAKAVETKSEVKPADTGEQKQEQTQETTSQKQTQAQETTAPAKPVAQETKVETPQQTAPVEQPKQEQTVATAKATEATQPTQATTPAPTVKRATSTASMPSTGKKASNDKVTYLALAAAATGAIFITGNFDKVKKMKRKKARLAVAKKAA</sequence>
<dbReference type="SUPFAM" id="SSF117074">
    <property type="entry name" value="Hypothetical protein PA1324"/>
    <property type="match status" value="1"/>
</dbReference>
<dbReference type="Proteomes" id="UP001314261">
    <property type="component" value="Unassembled WGS sequence"/>
</dbReference>
<accession>A0ABM9N016</accession>
<feature type="compositionally biased region" description="Low complexity" evidence="4">
    <location>
        <begin position="1149"/>
        <end position="1168"/>
    </location>
</feature>
<feature type="compositionally biased region" description="Low complexity" evidence="4">
    <location>
        <begin position="1103"/>
        <end position="1119"/>
    </location>
</feature>
<evidence type="ECO:0000256" key="2">
    <source>
        <dbReference type="ARBA" id="ARBA00022525"/>
    </source>
</evidence>
<keyword evidence="5" id="KW-0472">Membrane</keyword>
<proteinExistence type="inferred from homology"/>
<evidence type="ECO:0000256" key="4">
    <source>
        <dbReference type="SAM" id="MobiDB-lite"/>
    </source>
</evidence>
<comment type="similarity">
    <text evidence="1">Belongs to the serine-aspartate repeat-containing protein (SDr) family.</text>
</comment>
<protein>
    <submittedName>
        <fullName evidence="8">DEv-IgG fold (ClfA)</fullName>
    </submittedName>
</protein>
<feature type="signal peptide" evidence="6">
    <location>
        <begin position="1"/>
        <end position="42"/>
    </location>
</feature>
<feature type="transmembrane region" description="Helical" evidence="5">
    <location>
        <begin position="1190"/>
        <end position="1209"/>
    </location>
</feature>
<feature type="domain" description="SpaA-like prealbumin fold" evidence="7">
    <location>
        <begin position="552"/>
        <end position="622"/>
    </location>
</feature>
<feature type="domain" description="SpaA-like prealbumin fold" evidence="7">
    <location>
        <begin position="447"/>
        <end position="522"/>
    </location>
</feature>
<feature type="domain" description="SpaA-like prealbumin fold" evidence="7">
    <location>
        <begin position="658"/>
        <end position="755"/>
    </location>
</feature>
<evidence type="ECO:0000256" key="1">
    <source>
        <dbReference type="ARBA" id="ARBA00007257"/>
    </source>
</evidence>
<evidence type="ECO:0000256" key="5">
    <source>
        <dbReference type="SAM" id="Phobius"/>
    </source>
</evidence>
<feature type="chain" id="PRO_5046923340" evidence="6">
    <location>
        <begin position="43"/>
        <end position="1229"/>
    </location>
</feature>
<keyword evidence="3 6" id="KW-0732">Signal</keyword>
<dbReference type="Gene3D" id="2.60.40.10">
    <property type="entry name" value="Immunoglobulins"/>
    <property type="match status" value="5"/>
</dbReference>
<feature type="domain" description="SpaA-like prealbumin fold" evidence="7">
    <location>
        <begin position="343"/>
        <end position="419"/>
    </location>
</feature>
<evidence type="ECO:0000313" key="8">
    <source>
        <dbReference type="EMBL" id="CAK1251801.1"/>
    </source>
</evidence>
<dbReference type="Pfam" id="PF19258">
    <property type="entry name" value="KxYKxGKxW_sig"/>
    <property type="match status" value="1"/>
</dbReference>
<name>A0ABM9N016_9LACO</name>
<feature type="compositionally biased region" description="Basic and acidic residues" evidence="4">
    <location>
        <begin position="1084"/>
        <end position="1102"/>
    </location>
</feature>
<evidence type="ECO:0000256" key="3">
    <source>
        <dbReference type="ARBA" id="ARBA00022729"/>
    </source>
</evidence>
<feature type="compositionally biased region" description="Polar residues" evidence="4">
    <location>
        <begin position="1171"/>
        <end position="1184"/>
    </location>
</feature>
<keyword evidence="5" id="KW-1133">Transmembrane helix</keyword>
<dbReference type="PANTHER" id="PTHR36108">
    <property type="entry name" value="COLOSSIN-B-RELATED"/>
    <property type="match status" value="1"/>
</dbReference>
<dbReference type="InterPro" id="IPR013783">
    <property type="entry name" value="Ig-like_fold"/>
</dbReference>
<evidence type="ECO:0000313" key="9">
    <source>
        <dbReference type="Proteomes" id="UP001314261"/>
    </source>
</evidence>
<organism evidence="8 9">
    <name type="scientific">Fructobacillus fructosus</name>
    <dbReference type="NCBI Taxonomy" id="1631"/>
    <lineage>
        <taxon>Bacteria</taxon>
        <taxon>Bacillati</taxon>
        <taxon>Bacillota</taxon>
        <taxon>Bacilli</taxon>
        <taxon>Lactobacillales</taxon>
        <taxon>Lactobacillaceae</taxon>
        <taxon>Fructobacillus</taxon>
    </lineage>
</organism>
<dbReference type="InterPro" id="IPR022263">
    <property type="entry name" value="KxYKxGKxW"/>
</dbReference>